<dbReference type="Pfam" id="PF13472">
    <property type="entry name" value="Lipase_GDSL_2"/>
    <property type="match status" value="1"/>
</dbReference>
<dbReference type="PANTHER" id="PTHR30383:SF29">
    <property type="entry name" value="SGNH HYDROLASE-TYPE ESTERASE DOMAIN-CONTAINING PROTEIN"/>
    <property type="match status" value="1"/>
</dbReference>
<dbReference type="Proteomes" id="UP000786693">
    <property type="component" value="Unassembled WGS sequence"/>
</dbReference>
<dbReference type="CDD" id="cd01839">
    <property type="entry name" value="SGNH_arylesterase_like"/>
    <property type="match status" value="1"/>
</dbReference>
<comment type="caution">
    <text evidence="2">The sequence shown here is derived from an EMBL/GenBank/DDBJ whole genome shotgun (WGS) entry which is preliminary data.</text>
</comment>
<sequence>MSSILVFGDSNSHGTMPLPRLGALDRYAPDVRWPTVMAQILGADVVTEGHPGRTTVHDDPIDGAHKNGHAALPALLESHRPLDLVVVMLGTNDCKARFGLRGWDIAAGVGRLAQTIQASTAGPGGGPPDVFLVAPVPVEESGVLAEMFQGGPARSRAIAPALRAEAERLRCGFFDAGRICAVDPVDGVHLTAEGHGALGRAMAEAVRAHLQEGTGC</sequence>
<keyword evidence="3" id="KW-1185">Reference proteome</keyword>
<proteinExistence type="predicted"/>
<accession>A0ABQ4NJQ9</accession>
<name>A0ABQ4NJQ9_9RHOB</name>
<protein>
    <submittedName>
        <fullName evidence="2">Hydrolase</fullName>
    </submittedName>
</protein>
<evidence type="ECO:0000313" key="3">
    <source>
        <dbReference type="Proteomes" id="UP000786693"/>
    </source>
</evidence>
<dbReference type="PANTHER" id="PTHR30383">
    <property type="entry name" value="THIOESTERASE 1/PROTEASE 1/LYSOPHOSPHOLIPASE L1"/>
    <property type="match status" value="1"/>
</dbReference>
<reference evidence="2 3" key="1">
    <citation type="submission" date="2021-05" db="EMBL/GenBank/DDBJ databases">
        <title>Bacteria Genome sequencing.</title>
        <authorList>
            <person name="Takabe Y."/>
            <person name="Nakajima Y."/>
            <person name="Suzuki S."/>
            <person name="Shiozaki T."/>
        </authorList>
    </citation>
    <scope>NUCLEOTIDE SEQUENCE [LARGE SCALE GENOMIC DNA]</scope>
    <source>
        <strain evidence="2 3">AI_62</strain>
    </source>
</reference>
<dbReference type="InterPro" id="IPR051532">
    <property type="entry name" value="Ester_Hydrolysis_Enzymes"/>
</dbReference>
<feature type="domain" description="SGNH hydrolase-type esterase" evidence="1">
    <location>
        <begin position="6"/>
        <end position="196"/>
    </location>
</feature>
<organism evidence="2 3">
    <name type="scientific">Jannaschia pagri</name>
    <dbReference type="NCBI Taxonomy" id="2829797"/>
    <lineage>
        <taxon>Bacteria</taxon>
        <taxon>Pseudomonadati</taxon>
        <taxon>Pseudomonadota</taxon>
        <taxon>Alphaproteobacteria</taxon>
        <taxon>Rhodobacterales</taxon>
        <taxon>Roseobacteraceae</taxon>
        <taxon>Jannaschia</taxon>
    </lineage>
</organism>
<dbReference type="EMBL" id="BPFH01000002">
    <property type="protein sequence ID" value="GIT94659.1"/>
    <property type="molecule type" value="Genomic_DNA"/>
</dbReference>
<keyword evidence="2" id="KW-0378">Hydrolase</keyword>
<gene>
    <name evidence="2" type="ORF">JANAI62_12820</name>
</gene>
<dbReference type="SUPFAM" id="SSF52266">
    <property type="entry name" value="SGNH hydrolase"/>
    <property type="match status" value="1"/>
</dbReference>
<dbReference type="Gene3D" id="3.40.50.1110">
    <property type="entry name" value="SGNH hydrolase"/>
    <property type="match status" value="1"/>
</dbReference>
<dbReference type="InterPro" id="IPR013830">
    <property type="entry name" value="SGNH_hydro"/>
</dbReference>
<dbReference type="GO" id="GO:0016787">
    <property type="term" value="F:hydrolase activity"/>
    <property type="evidence" value="ECO:0007669"/>
    <property type="project" value="UniProtKB-KW"/>
</dbReference>
<evidence type="ECO:0000259" key="1">
    <source>
        <dbReference type="Pfam" id="PF13472"/>
    </source>
</evidence>
<evidence type="ECO:0000313" key="2">
    <source>
        <dbReference type="EMBL" id="GIT94659.1"/>
    </source>
</evidence>
<dbReference type="InterPro" id="IPR036514">
    <property type="entry name" value="SGNH_hydro_sf"/>
</dbReference>
<dbReference type="RefSeq" id="WP_220748179.1">
    <property type="nucleotide sequence ID" value="NZ_BPFH01000002.1"/>
</dbReference>